<evidence type="ECO:0000313" key="1">
    <source>
        <dbReference type="EMBL" id="AQU89245.1"/>
    </source>
</evidence>
<dbReference type="AlphaFoldDB" id="A0A9N7CX79"/>
<evidence type="ECO:0000313" key="2">
    <source>
        <dbReference type="Proteomes" id="UP000189683"/>
    </source>
</evidence>
<name>A0A9N7CX79_9PROT</name>
<organism evidence="1 2">
    <name type="scientific">Komagataeibacter nataicola</name>
    <dbReference type="NCBI Taxonomy" id="265960"/>
    <lineage>
        <taxon>Bacteria</taxon>
        <taxon>Pseudomonadati</taxon>
        <taxon>Pseudomonadota</taxon>
        <taxon>Alphaproteobacteria</taxon>
        <taxon>Acetobacterales</taxon>
        <taxon>Acetobacteraceae</taxon>
        <taxon>Komagataeibacter</taxon>
    </lineage>
</organism>
<gene>
    <name evidence="1" type="ORF">B0W47_16835</name>
</gene>
<dbReference type="Proteomes" id="UP000189683">
    <property type="component" value="Plasmid pKNA01"/>
</dbReference>
<sequence>MLYINMMSHQDTSIFLNNAFCELIPKNSWSLPEEILMAIHDDNLRVFLLLEDFNKLIFQIMTKEKLFPAIGIEDDDFCVNLEDDRKIKDLMRYIFPWQNPQKLKLLFPTHYICKQPVIIRRVRRKK</sequence>
<reference evidence="1 2" key="1">
    <citation type="submission" date="2017-02" db="EMBL/GenBank/DDBJ databases">
        <title>zhang.</title>
        <authorList>
            <person name="Zhang H."/>
        </authorList>
    </citation>
    <scope>NUCLEOTIDE SEQUENCE [LARGE SCALE GENOMIC DNA]</scope>
    <source>
        <strain evidence="1 2">RZS01</strain>
        <plasmid evidence="2">pkna01</plasmid>
    </source>
</reference>
<protein>
    <submittedName>
        <fullName evidence="1">Uncharacterized protein</fullName>
    </submittedName>
</protein>
<dbReference type="EMBL" id="CP019876">
    <property type="protein sequence ID" value="AQU89245.1"/>
    <property type="molecule type" value="Genomic_DNA"/>
</dbReference>
<keyword evidence="1" id="KW-0614">Plasmid</keyword>
<geneLocation type="plasmid" evidence="2">
    <name>pkna01</name>
</geneLocation>
<dbReference type="KEGG" id="kna:B0W47_16835"/>
<proteinExistence type="predicted"/>
<accession>A0A9N7CX79</accession>